<dbReference type="InterPro" id="IPR018247">
    <property type="entry name" value="EF_Hand_1_Ca_BS"/>
</dbReference>
<dbReference type="Proteomes" id="UP001165060">
    <property type="component" value="Unassembled WGS sequence"/>
</dbReference>
<proteinExistence type="predicted"/>
<evidence type="ECO:0000256" key="1">
    <source>
        <dbReference type="ARBA" id="ARBA00022837"/>
    </source>
</evidence>
<protein>
    <recommendedName>
        <fullName evidence="4">Calmodulin</fullName>
    </recommendedName>
</protein>
<organism evidence="2 3">
    <name type="scientific">Tetraparma gracilis</name>
    <dbReference type="NCBI Taxonomy" id="2962635"/>
    <lineage>
        <taxon>Eukaryota</taxon>
        <taxon>Sar</taxon>
        <taxon>Stramenopiles</taxon>
        <taxon>Ochrophyta</taxon>
        <taxon>Bolidophyceae</taxon>
        <taxon>Parmales</taxon>
        <taxon>Triparmaceae</taxon>
        <taxon>Tetraparma</taxon>
    </lineage>
</organism>
<evidence type="ECO:0000313" key="2">
    <source>
        <dbReference type="EMBL" id="GMI54392.1"/>
    </source>
</evidence>
<comment type="caution">
    <text evidence="2">The sequence shown here is derived from an EMBL/GenBank/DDBJ whole genome shotgun (WGS) entry which is preliminary data.</text>
</comment>
<dbReference type="PROSITE" id="PS00018">
    <property type="entry name" value="EF_HAND_1"/>
    <property type="match status" value="1"/>
</dbReference>
<feature type="non-terminal residue" evidence="2">
    <location>
        <position position="1"/>
    </location>
</feature>
<accession>A0ABQ6NCB3</accession>
<reference evidence="2 3" key="1">
    <citation type="journal article" date="2023" name="Commun. Biol.">
        <title>Genome analysis of Parmales, the sister group of diatoms, reveals the evolutionary specialization of diatoms from phago-mixotrophs to photoautotrophs.</title>
        <authorList>
            <person name="Ban H."/>
            <person name="Sato S."/>
            <person name="Yoshikawa S."/>
            <person name="Yamada K."/>
            <person name="Nakamura Y."/>
            <person name="Ichinomiya M."/>
            <person name="Sato N."/>
            <person name="Blanc-Mathieu R."/>
            <person name="Endo H."/>
            <person name="Kuwata A."/>
            <person name="Ogata H."/>
        </authorList>
    </citation>
    <scope>NUCLEOTIDE SEQUENCE [LARGE SCALE GENOMIC DNA]</scope>
</reference>
<dbReference type="EMBL" id="BRYB01006288">
    <property type="protein sequence ID" value="GMI54392.1"/>
    <property type="molecule type" value="Genomic_DNA"/>
</dbReference>
<name>A0ABQ6NCB3_9STRA</name>
<keyword evidence="1" id="KW-0106">Calcium</keyword>
<keyword evidence="3" id="KW-1185">Reference proteome</keyword>
<dbReference type="SUPFAM" id="SSF47473">
    <property type="entry name" value="EF-hand"/>
    <property type="match status" value="1"/>
</dbReference>
<dbReference type="InterPro" id="IPR011992">
    <property type="entry name" value="EF-hand-dom_pair"/>
</dbReference>
<evidence type="ECO:0000313" key="3">
    <source>
        <dbReference type="Proteomes" id="UP001165060"/>
    </source>
</evidence>
<sequence length="114" mass="12788">TQFAKRAFSVMDFEGGKHETEKEIRMKLKRSKSTMLGHGKKSAKAPKKTVDELVAEEAKKHVGDGSLSYGELFVSLWNFCTLTHDTLVKFTFDLYDLDGSGELTMAEVSLPVRE</sequence>
<dbReference type="Gene3D" id="1.10.238.10">
    <property type="entry name" value="EF-hand"/>
    <property type="match status" value="1"/>
</dbReference>
<gene>
    <name evidence="2" type="ORF">TeGR_g14557</name>
</gene>
<evidence type="ECO:0008006" key="4">
    <source>
        <dbReference type="Google" id="ProtNLM"/>
    </source>
</evidence>